<dbReference type="InterPro" id="IPR027417">
    <property type="entry name" value="P-loop_NTPase"/>
</dbReference>
<keyword evidence="4 11" id="KW-0028">Amino-acid biosynthesis</keyword>
<evidence type="ECO:0000256" key="6">
    <source>
        <dbReference type="ARBA" id="ARBA00022741"/>
    </source>
</evidence>
<dbReference type="GO" id="GO:0005524">
    <property type="term" value="F:ATP binding"/>
    <property type="evidence" value="ECO:0007669"/>
    <property type="project" value="UniProtKB-UniRule"/>
</dbReference>
<dbReference type="PRINTS" id="PR01100">
    <property type="entry name" value="SHIKIMTKNASE"/>
</dbReference>
<feature type="binding site" evidence="11">
    <location>
        <position position="39"/>
    </location>
    <ligand>
        <name>substrate</name>
    </ligand>
</feature>
<keyword evidence="7 11" id="KW-0418">Kinase</keyword>
<dbReference type="Gene3D" id="3.40.50.300">
    <property type="entry name" value="P-loop containing nucleotide triphosphate hydrolases"/>
    <property type="match status" value="1"/>
</dbReference>
<comment type="pathway">
    <text evidence="1 11">Metabolic intermediate biosynthesis; chorismate biosynthesis; chorismate from D-erythrose 4-phosphate and phosphoenolpyruvate: step 5/7.</text>
</comment>
<protein>
    <recommendedName>
        <fullName evidence="3 11">Shikimate kinase</fullName>
        <shortName evidence="11">SK</shortName>
        <ecNumber evidence="3 11">2.7.1.71</ecNumber>
    </recommendedName>
</protein>
<comment type="subcellular location">
    <subcellularLocation>
        <location evidence="11">Cytoplasm</location>
    </subcellularLocation>
</comment>
<dbReference type="HAMAP" id="MF_00109">
    <property type="entry name" value="Shikimate_kinase"/>
    <property type="match status" value="1"/>
</dbReference>
<proteinExistence type="inferred from homology"/>
<dbReference type="CDD" id="cd00464">
    <property type="entry name" value="SK"/>
    <property type="match status" value="1"/>
</dbReference>
<evidence type="ECO:0000313" key="12">
    <source>
        <dbReference type="EMBL" id="SMC25613.1"/>
    </source>
</evidence>
<feature type="binding site" evidence="11">
    <location>
        <position position="146"/>
    </location>
    <ligand>
        <name>substrate</name>
    </ligand>
</feature>
<dbReference type="EC" id="2.7.1.71" evidence="3 11"/>
<evidence type="ECO:0000256" key="10">
    <source>
        <dbReference type="ARBA" id="ARBA00048567"/>
    </source>
</evidence>
<dbReference type="RefSeq" id="WP_084058110.1">
    <property type="nucleotide sequence ID" value="NZ_FWXF01000014.1"/>
</dbReference>
<keyword evidence="11" id="KW-0460">Magnesium</keyword>
<evidence type="ECO:0000256" key="5">
    <source>
        <dbReference type="ARBA" id="ARBA00022679"/>
    </source>
</evidence>
<dbReference type="STRING" id="1121390.SAMN02746041_02381"/>
<evidence type="ECO:0000256" key="3">
    <source>
        <dbReference type="ARBA" id="ARBA00012154"/>
    </source>
</evidence>
<evidence type="ECO:0000256" key="9">
    <source>
        <dbReference type="ARBA" id="ARBA00023141"/>
    </source>
</evidence>
<evidence type="ECO:0000256" key="2">
    <source>
        <dbReference type="ARBA" id="ARBA00006997"/>
    </source>
</evidence>
<feature type="binding site" evidence="11">
    <location>
        <position position="127"/>
    </location>
    <ligand>
        <name>ATP</name>
        <dbReference type="ChEBI" id="CHEBI:30616"/>
    </ligand>
</feature>
<keyword evidence="11" id="KW-0963">Cytoplasm</keyword>
<comment type="similarity">
    <text evidence="2 11">Belongs to the shikimate kinase family.</text>
</comment>
<dbReference type="GO" id="GO:0004765">
    <property type="term" value="F:shikimate kinase activity"/>
    <property type="evidence" value="ECO:0007669"/>
    <property type="project" value="UniProtKB-UniRule"/>
</dbReference>
<dbReference type="InterPro" id="IPR023000">
    <property type="entry name" value="Shikimate_kinase_CS"/>
</dbReference>
<feature type="binding site" evidence="11">
    <location>
        <position position="63"/>
    </location>
    <ligand>
        <name>substrate</name>
    </ligand>
</feature>
<keyword evidence="8 11" id="KW-0067">ATP-binding</keyword>
<dbReference type="GO" id="GO:0005829">
    <property type="term" value="C:cytosol"/>
    <property type="evidence" value="ECO:0007669"/>
    <property type="project" value="TreeGrafter"/>
</dbReference>
<comment type="subunit">
    <text evidence="11">Monomer.</text>
</comment>
<comment type="function">
    <text evidence="11">Catalyzes the specific phosphorylation of the 3-hydroxyl group of shikimic acid using ATP as a cosubstrate.</text>
</comment>
<keyword evidence="9 11" id="KW-0057">Aromatic amino acid biosynthesis</keyword>
<evidence type="ECO:0000256" key="4">
    <source>
        <dbReference type="ARBA" id="ARBA00022605"/>
    </source>
</evidence>
<comment type="caution">
    <text evidence="11">Lacks conserved residue(s) required for the propagation of feature annotation.</text>
</comment>
<feature type="binding site" evidence="11">
    <location>
        <position position="85"/>
    </location>
    <ligand>
        <name>substrate</name>
    </ligand>
</feature>
<evidence type="ECO:0000313" key="13">
    <source>
        <dbReference type="Proteomes" id="UP000192783"/>
    </source>
</evidence>
<feature type="binding site" evidence="11">
    <location>
        <position position="21"/>
    </location>
    <ligand>
        <name>Mg(2+)</name>
        <dbReference type="ChEBI" id="CHEBI:18420"/>
    </ligand>
</feature>
<feature type="binding site" evidence="11">
    <location>
        <begin position="17"/>
        <end position="22"/>
    </location>
    <ligand>
        <name>ATP</name>
        <dbReference type="ChEBI" id="CHEBI:30616"/>
    </ligand>
</feature>
<dbReference type="UniPathway" id="UPA00053">
    <property type="reaction ID" value="UER00088"/>
</dbReference>
<keyword evidence="6 11" id="KW-0547">Nucleotide-binding</keyword>
<dbReference type="PROSITE" id="PS01128">
    <property type="entry name" value="SHIKIMATE_KINASE"/>
    <property type="match status" value="1"/>
</dbReference>
<evidence type="ECO:0000256" key="1">
    <source>
        <dbReference type="ARBA" id="ARBA00004842"/>
    </source>
</evidence>
<dbReference type="PANTHER" id="PTHR21087:SF16">
    <property type="entry name" value="SHIKIMATE KINASE 1, CHLOROPLASTIC"/>
    <property type="match status" value="1"/>
</dbReference>
<organism evidence="12 13">
    <name type="scientific">Desulfacinum hydrothermale DSM 13146</name>
    <dbReference type="NCBI Taxonomy" id="1121390"/>
    <lineage>
        <taxon>Bacteria</taxon>
        <taxon>Pseudomonadati</taxon>
        <taxon>Thermodesulfobacteriota</taxon>
        <taxon>Syntrophobacteria</taxon>
        <taxon>Syntrophobacterales</taxon>
        <taxon>Syntrophobacteraceae</taxon>
        <taxon>Desulfacinum</taxon>
    </lineage>
</organism>
<reference evidence="12 13" key="1">
    <citation type="submission" date="2017-04" db="EMBL/GenBank/DDBJ databases">
        <authorList>
            <person name="Afonso C.L."/>
            <person name="Miller P.J."/>
            <person name="Scott M.A."/>
            <person name="Spackman E."/>
            <person name="Goraichik I."/>
            <person name="Dimitrov K.M."/>
            <person name="Suarez D.L."/>
            <person name="Swayne D.E."/>
        </authorList>
    </citation>
    <scope>NUCLEOTIDE SEQUENCE [LARGE SCALE GENOMIC DNA]</scope>
    <source>
        <strain evidence="12 13">DSM 13146</strain>
    </source>
</reference>
<dbReference type="GO" id="GO:0009073">
    <property type="term" value="P:aromatic amino acid family biosynthetic process"/>
    <property type="evidence" value="ECO:0007669"/>
    <property type="project" value="UniProtKB-KW"/>
</dbReference>
<dbReference type="Proteomes" id="UP000192783">
    <property type="component" value="Unassembled WGS sequence"/>
</dbReference>
<dbReference type="Pfam" id="PF01202">
    <property type="entry name" value="SKI"/>
    <property type="match status" value="1"/>
</dbReference>
<dbReference type="GO" id="GO:0008652">
    <property type="term" value="P:amino acid biosynthetic process"/>
    <property type="evidence" value="ECO:0007669"/>
    <property type="project" value="UniProtKB-KW"/>
</dbReference>
<comment type="catalytic activity">
    <reaction evidence="10 11">
        <text>shikimate + ATP = 3-phosphoshikimate + ADP + H(+)</text>
        <dbReference type="Rhea" id="RHEA:13121"/>
        <dbReference type="ChEBI" id="CHEBI:15378"/>
        <dbReference type="ChEBI" id="CHEBI:30616"/>
        <dbReference type="ChEBI" id="CHEBI:36208"/>
        <dbReference type="ChEBI" id="CHEBI:145989"/>
        <dbReference type="ChEBI" id="CHEBI:456216"/>
        <dbReference type="EC" id="2.7.1.71"/>
    </reaction>
</comment>
<comment type="cofactor">
    <cofactor evidence="11">
        <name>Mg(2+)</name>
        <dbReference type="ChEBI" id="CHEBI:18420"/>
    </cofactor>
    <text evidence="11">Binds 1 Mg(2+) ion per subunit.</text>
</comment>
<keyword evidence="13" id="KW-1185">Reference proteome</keyword>
<dbReference type="EMBL" id="FWXF01000014">
    <property type="protein sequence ID" value="SMC25613.1"/>
    <property type="molecule type" value="Genomic_DNA"/>
</dbReference>
<evidence type="ECO:0000256" key="7">
    <source>
        <dbReference type="ARBA" id="ARBA00022777"/>
    </source>
</evidence>
<evidence type="ECO:0000256" key="8">
    <source>
        <dbReference type="ARBA" id="ARBA00022840"/>
    </source>
</evidence>
<dbReference type="InterPro" id="IPR000623">
    <property type="entry name" value="Shikimate_kinase/TSH1"/>
</dbReference>
<keyword evidence="11" id="KW-0479">Metal-binding</keyword>
<dbReference type="InterPro" id="IPR031322">
    <property type="entry name" value="Shikimate/glucono_kinase"/>
</dbReference>
<dbReference type="OrthoDB" id="9800332at2"/>
<keyword evidence="5 11" id="KW-0808">Transferase</keyword>
<gene>
    <name evidence="11" type="primary">aroK</name>
    <name evidence="12" type="ORF">SAMN02746041_02381</name>
</gene>
<dbReference type="PANTHER" id="PTHR21087">
    <property type="entry name" value="SHIKIMATE KINASE"/>
    <property type="match status" value="1"/>
</dbReference>
<dbReference type="GO" id="GO:0009423">
    <property type="term" value="P:chorismate biosynthetic process"/>
    <property type="evidence" value="ECO:0007669"/>
    <property type="project" value="UniProtKB-UniRule"/>
</dbReference>
<dbReference type="GO" id="GO:0000287">
    <property type="term" value="F:magnesium ion binding"/>
    <property type="evidence" value="ECO:0007669"/>
    <property type="project" value="UniProtKB-UniRule"/>
</dbReference>
<dbReference type="SUPFAM" id="SSF52540">
    <property type="entry name" value="P-loop containing nucleoside triphosphate hydrolases"/>
    <property type="match status" value="1"/>
</dbReference>
<accession>A0A1W1XNS2</accession>
<name>A0A1W1XNS2_9BACT</name>
<sequence>MLEGSAIQRIALIGYRVTGKSTVGPLVARRLGWRFVDMDQVLMERFGDSISGYVALHGWEAFRDAESDLLRELSESAHLVVATGGGVVERETNCRVLSASWLVVWLDCQLSVILNRLRLDSKTAAQRPSLSGLDVVEETARILERRRPLYRHTAHLTLDSSRFEPEHMAEAIVARLRNPSGPVDF</sequence>
<evidence type="ECO:0000256" key="11">
    <source>
        <dbReference type="HAMAP-Rule" id="MF_00109"/>
    </source>
</evidence>
<dbReference type="AlphaFoldDB" id="A0A1W1XNS2"/>